<protein>
    <submittedName>
        <fullName evidence="6">DNA-binding NarL/FixJ family response regulator</fullName>
    </submittedName>
</protein>
<keyword evidence="1 3" id="KW-0597">Phosphoprotein</keyword>
<accession>A0ABX2G232</accession>
<dbReference type="InterPro" id="IPR016032">
    <property type="entry name" value="Sig_transdc_resp-reg_C-effctor"/>
</dbReference>
<dbReference type="PANTHER" id="PTHR45566">
    <property type="entry name" value="HTH-TYPE TRANSCRIPTIONAL REGULATOR YHJB-RELATED"/>
    <property type="match status" value="1"/>
</dbReference>
<proteinExistence type="predicted"/>
<dbReference type="InterPro" id="IPR001789">
    <property type="entry name" value="Sig_transdc_resp-reg_receiver"/>
</dbReference>
<dbReference type="InterPro" id="IPR036388">
    <property type="entry name" value="WH-like_DNA-bd_sf"/>
</dbReference>
<evidence type="ECO:0000313" key="7">
    <source>
        <dbReference type="Proteomes" id="UP001516061"/>
    </source>
</evidence>
<dbReference type="PROSITE" id="PS50110">
    <property type="entry name" value="RESPONSE_REGULATORY"/>
    <property type="match status" value="1"/>
</dbReference>
<dbReference type="PROSITE" id="PS50043">
    <property type="entry name" value="HTH_LUXR_2"/>
    <property type="match status" value="1"/>
</dbReference>
<dbReference type="InterPro" id="IPR011006">
    <property type="entry name" value="CheY-like_superfamily"/>
</dbReference>
<dbReference type="PANTHER" id="PTHR45566:SF1">
    <property type="entry name" value="HTH-TYPE TRANSCRIPTIONAL REGULATOR YHJB-RELATED"/>
    <property type="match status" value="1"/>
</dbReference>
<dbReference type="InterPro" id="IPR058245">
    <property type="entry name" value="NreC/VraR/RcsB-like_REC"/>
</dbReference>
<feature type="modified residue" description="4-aspartylphosphate" evidence="3">
    <location>
        <position position="54"/>
    </location>
</feature>
<keyword evidence="2 6" id="KW-0238">DNA-binding</keyword>
<dbReference type="Gene3D" id="1.10.10.10">
    <property type="entry name" value="Winged helix-like DNA-binding domain superfamily/Winged helix DNA-binding domain"/>
    <property type="match status" value="1"/>
</dbReference>
<dbReference type="InterPro" id="IPR000792">
    <property type="entry name" value="Tscrpt_reg_LuxR_C"/>
</dbReference>
<evidence type="ECO:0000259" key="5">
    <source>
        <dbReference type="PROSITE" id="PS50110"/>
    </source>
</evidence>
<reference evidence="6 7" key="1">
    <citation type="submission" date="2020-05" db="EMBL/GenBank/DDBJ databases">
        <title>Genomic Encyclopedia of Type Strains, Phase IV (KMG-V): Genome sequencing to study the core and pangenomes of soil and plant-associated prokaryotes.</title>
        <authorList>
            <person name="Whitman W."/>
        </authorList>
    </citation>
    <scope>NUCLEOTIDE SEQUENCE [LARGE SCALE GENOMIC DNA]</scope>
    <source>
        <strain evidence="6 7">C29</strain>
    </source>
</reference>
<evidence type="ECO:0000259" key="4">
    <source>
        <dbReference type="PROSITE" id="PS50043"/>
    </source>
</evidence>
<dbReference type="CDD" id="cd06170">
    <property type="entry name" value="LuxR_C_like"/>
    <property type="match status" value="1"/>
</dbReference>
<feature type="domain" description="Response regulatory" evidence="5">
    <location>
        <begin position="2"/>
        <end position="119"/>
    </location>
</feature>
<dbReference type="SUPFAM" id="SSF52172">
    <property type="entry name" value="CheY-like"/>
    <property type="match status" value="1"/>
</dbReference>
<dbReference type="SMART" id="SM00421">
    <property type="entry name" value="HTH_LUXR"/>
    <property type="match status" value="1"/>
</dbReference>
<organism evidence="6 7">
    <name type="scientific">Sphaerotilus uruguayifluvii</name>
    <dbReference type="NCBI Taxonomy" id="2735897"/>
    <lineage>
        <taxon>Bacteria</taxon>
        <taxon>Pseudomonadati</taxon>
        <taxon>Pseudomonadota</taxon>
        <taxon>Betaproteobacteria</taxon>
        <taxon>Burkholderiales</taxon>
        <taxon>Sphaerotilaceae</taxon>
        <taxon>Sphaerotilus</taxon>
    </lineage>
</organism>
<dbReference type="SUPFAM" id="SSF46894">
    <property type="entry name" value="C-terminal effector domain of the bipartite response regulators"/>
    <property type="match status" value="1"/>
</dbReference>
<evidence type="ECO:0000313" key="6">
    <source>
        <dbReference type="EMBL" id="NRT56356.1"/>
    </source>
</evidence>
<gene>
    <name evidence="6" type="ORF">HNQ01_002099</name>
</gene>
<dbReference type="RefSeq" id="WP_173805381.1">
    <property type="nucleotide sequence ID" value="NZ_JABSNM010000008.1"/>
</dbReference>
<dbReference type="CDD" id="cd17535">
    <property type="entry name" value="REC_NarL-like"/>
    <property type="match status" value="1"/>
</dbReference>
<dbReference type="Gene3D" id="3.40.50.2300">
    <property type="match status" value="1"/>
</dbReference>
<dbReference type="SMART" id="SM00448">
    <property type="entry name" value="REC"/>
    <property type="match status" value="1"/>
</dbReference>
<dbReference type="PRINTS" id="PR00038">
    <property type="entry name" value="HTHLUXR"/>
</dbReference>
<name>A0ABX2G232_9BURK</name>
<dbReference type="GO" id="GO:0003677">
    <property type="term" value="F:DNA binding"/>
    <property type="evidence" value="ECO:0007669"/>
    <property type="project" value="UniProtKB-KW"/>
</dbReference>
<keyword evidence="7" id="KW-1185">Reference proteome</keyword>
<dbReference type="EMBL" id="JABSNM010000008">
    <property type="protein sequence ID" value="NRT56356.1"/>
    <property type="molecule type" value="Genomic_DNA"/>
</dbReference>
<comment type="caution">
    <text evidence="6">The sequence shown here is derived from an EMBL/GenBank/DDBJ whole genome shotgun (WGS) entry which is preliminary data.</text>
</comment>
<dbReference type="InterPro" id="IPR051015">
    <property type="entry name" value="EvgA-like"/>
</dbReference>
<evidence type="ECO:0000256" key="1">
    <source>
        <dbReference type="ARBA" id="ARBA00022553"/>
    </source>
</evidence>
<sequence>MKFLLVDDHPMWRQGMVFFLRSHAAATAVLEAASGAEALGLVDRHDDLDLALVDLDMRGMDGLETVARLRERRPDLRSVVLSASDRQEDVWRSLSAGACGFIPKSAEPQAMKSALVEVMGGRPCVPTLEAVGGVSRRAPEAPSDSSGDLTLRQQEVLALMCQGLPNKCIAQELALTEKTVKVHVGAIFKALGVTNRTQAVIAARAWPGLGAALL</sequence>
<dbReference type="Pfam" id="PF00072">
    <property type="entry name" value="Response_reg"/>
    <property type="match status" value="1"/>
</dbReference>
<evidence type="ECO:0000256" key="3">
    <source>
        <dbReference type="PROSITE-ProRule" id="PRU00169"/>
    </source>
</evidence>
<evidence type="ECO:0000256" key="2">
    <source>
        <dbReference type="ARBA" id="ARBA00023125"/>
    </source>
</evidence>
<feature type="domain" description="HTH luxR-type" evidence="4">
    <location>
        <begin position="142"/>
        <end position="207"/>
    </location>
</feature>
<dbReference type="Pfam" id="PF00196">
    <property type="entry name" value="GerE"/>
    <property type="match status" value="1"/>
</dbReference>
<dbReference type="Proteomes" id="UP001516061">
    <property type="component" value="Unassembled WGS sequence"/>
</dbReference>